<dbReference type="AlphaFoldDB" id="A0A366MBV4"/>
<protein>
    <recommendedName>
        <fullName evidence="3">Right handed beta helix domain-containing protein</fullName>
    </recommendedName>
</protein>
<reference evidence="1 2" key="1">
    <citation type="submission" date="2018-06" db="EMBL/GenBank/DDBJ databases">
        <title>Genomic insight into two independent archaeal endosymbiosis events.</title>
        <authorList>
            <person name="Lind A.E."/>
            <person name="Lewis W.H."/>
            <person name="Spang A."/>
            <person name="Guy L."/>
            <person name="Embley M.T."/>
            <person name="Ettema T.J.G."/>
        </authorList>
    </citation>
    <scope>NUCLEOTIDE SEQUENCE [LARGE SCALE GENOMIC DNA]</scope>
    <source>
        <strain evidence="1">NOE</strain>
    </source>
</reference>
<comment type="caution">
    <text evidence="1">The sequence shown here is derived from an EMBL/GenBank/DDBJ whole genome shotgun (WGS) entry which is preliminary data.</text>
</comment>
<evidence type="ECO:0000313" key="2">
    <source>
        <dbReference type="Proteomes" id="UP000253099"/>
    </source>
</evidence>
<evidence type="ECO:0000313" key="1">
    <source>
        <dbReference type="EMBL" id="RBQ23064.1"/>
    </source>
</evidence>
<keyword evidence="2" id="KW-1185">Reference proteome</keyword>
<evidence type="ECO:0008006" key="3">
    <source>
        <dbReference type="Google" id="ProtNLM"/>
    </source>
</evidence>
<accession>A0A366MBV4</accession>
<dbReference type="EMBL" id="NIZT01000029">
    <property type="protein sequence ID" value="RBQ23064.1"/>
    <property type="molecule type" value="Genomic_DNA"/>
</dbReference>
<dbReference type="InterPro" id="IPR012334">
    <property type="entry name" value="Pectin_lyas_fold"/>
</dbReference>
<dbReference type="InterPro" id="IPR011050">
    <property type="entry name" value="Pectin_lyase_fold/virulence"/>
</dbReference>
<dbReference type="SUPFAM" id="SSF51126">
    <property type="entry name" value="Pectin lyase-like"/>
    <property type="match status" value="1"/>
</dbReference>
<organism evidence="1 2">
    <name type="scientific">Candidatus Methanobinarius endosymbioticus</name>
    <dbReference type="NCBI Taxonomy" id="2006182"/>
    <lineage>
        <taxon>Archaea</taxon>
        <taxon>Methanobacteriati</taxon>
        <taxon>Methanobacteriota</taxon>
        <taxon>Methanomada group</taxon>
        <taxon>Methanobacteria</taxon>
        <taxon>Methanobacteriales</taxon>
        <taxon>Methanobacteriaceae</taxon>
        <taxon>Candidatus Methanobinarius</taxon>
    </lineage>
</organism>
<dbReference type="Gene3D" id="2.160.20.10">
    <property type="entry name" value="Single-stranded right-handed beta-helix, Pectin lyase-like"/>
    <property type="match status" value="1"/>
</dbReference>
<proteinExistence type="predicted"/>
<name>A0A366MBV4_9EURY</name>
<sequence>MKINAKSTSIMILLALLVILFTISLSSVSAVETNITSGDNLGQTIENTPNGSIIHLNSGKYRNNVTNITIDKNIIIIGKNKKNTIIDAQNLGRIFNMHSNGTLTLINITLINGLSDNGSAIYNDGGKITLNNLDFINNTATTHFSSAGGVIYNTGDDMKIMNTNFINNTLNSYYGGLG</sequence>
<gene>
    <name evidence="1" type="ORF">ALNOE001_11870</name>
</gene>
<dbReference type="Proteomes" id="UP000253099">
    <property type="component" value="Unassembled WGS sequence"/>
</dbReference>